<evidence type="ECO:0000256" key="1">
    <source>
        <dbReference type="SAM" id="MobiDB-lite"/>
    </source>
</evidence>
<feature type="compositionally biased region" description="Basic residues" evidence="1">
    <location>
        <begin position="31"/>
        <end position="40"/>
    </location>
</feature>
<sequence>MASLVLTDSSQLTSDSQHLDGSNNRKVAWPSRKRMLKPRNKLNSISPRASWDLPPHSSPDQDIEPEPRRKLQGHSHRPPPKYGLLFSLPHDPTTPISHLFRLHSNHLTFIIN</sequence>
<reference evidence="2" key="1">
    <citation type="submission" date="2020-11" db="EMBL/GenBank/DDBJ databases">
        <authorList>
            <person name="Tran Van P."/>
        </authorList>
    </citation>
    <scope>NUCLEOTIDE SEQUENCE</scope>
</reference>
<organism evidence="2">
    <name type="scientific">Timema poppense</name>
    <name type="common">Walking stick</name>
    <dbReference type="NCBI Taxonomy" id="170557"/>
    <lineage>
        <taxon>Eukaryota</taxon>
        <taxon>Metazoa</taxon>
        <taxon>Ecdysozoa</taxon>
        <taxon>Arthropoda</taxon>
        <taxon>Hexapoda</taxon>
        <taxon>Insecta</taxon>
        <taxon>Pterygota</taxon>
        <taxon>Neoptera</taxon>
        <taxon>Polyneoptera</taxon>
        <taxon>Phasmatodea</taxon>
        <taxon>Timematodea</taxon>
        <taxon>Timematoidea</taxon>
        <taxon>Timematidae</taxon>
        <taxon>Timema</taxon>
    </lineage>
</organism>
<feature type="region of interest" description="Disordered" evidence="1">
    <location>
        <begin position="1"/>
        <end position="88"/>
    </location>
</feature>
<accession>A0A7R9HDK2</accession>
<dbReference type="AlphaFoldDB" id="A0A7R9HDK2"/>
<proteinExistence type="predicted"/>
<protein>
    <submittedName>
        <fullName evidence="2">Uncharacterized protein</fullName>
    </submittedName>
</protein>
<evidence type="ECO:0000313" key="2">
    <source>
        <dbReference type="EMBL" id="CAD7417452.1"/>
    </source>
</evidence>
<feature type="compositionally biased region" description="Polar residues" evidence="1">
    <location>
        <begin position="1"/>
        <end position="25"/>
    </location>
</feature>
<dbReference type="EMBL" id="OD013787">
    <property type="protein sequence ID" value="CAD7417452.1"/>
    <property type="molecule type" value="Genomic_DNA"/>
</dbReference>
<name>A0A7R9HDK2_TIMPO</name>
<gene>
    <name evidence="2" type="ORF">TPSB3V08_LOCUS11784</name>
</gene>
<feature type="compositionally biased region" description="Basic residues" evidence="1">
    <location>
        <begin position="70"/>
        <end position="79"/>
    </location>
</feature>